<protein>
    <submittedName>
        <fullName evidence="2">Uncharacterized protein</fullName>
    </submittedName>
</protein>
<gene>
    <name evidence="3" type="ORF">EZ315_12000</name>
    <name evidence="2" type="ORF">EZ315_15980</name>
</gene>
<dbReference type="EMBL" id="SJSA01000002">
    <property type="protein sequence ID" value="TGG36557.1"/>
    <property type="molecule type" value="Genomic_DNA"/>
</dbReference>
<dbReference type="GeneID" id="82151281"/>
<sequence>MAKEKQPKVEQDQEVNDAQMKTEAEAKAIIENNLRFYSQGCEVPADALKPIRAGRLKGMSDVNPMWRMKRMTEIFGPIGFGWKYEIVKQWTETYGNEVKCFCVVNLFVRDPETKEWSEPIPGSGGSAIVSMESKGAYVNDEGYKMALTDALSIAMKPLGIGGNIWYGPKASGHNESKYEASTREDANQNQHPQQSQGTSAMAFTGAQLNQAIQEMNATTTEAEFQACWQKWAQISPALTSNGTDFYKAACAKINSIKNPSAK</sequence>
<reference evidence="2 4" key="1">
    <citation type="submission" date="2019-02" db="EMBL/GenBank/DDBJ databases">
        <title>Isolation and identification of novel species under the genus Muribaculum.</title>
        <authorList>
            <person name="Miyake S."/>
            <person name="Ding Y."/>
            <person name="Low A."/>
            <person name="Soh M."/>
            <person name="Seedorf H."/>
        </authorList>
    </citation>
    <scope>NUCLEOTIDE SEQUENCE [LARGE SCALE GENOMIC DNA]</scope>
    <source>
        <strain evidence="2 4">TLL-A3</strain>
        <plasmid evidence="2">pTAA-3-2</plasmid>
    </source>
</reference>
<keyword evidence="2" id="KW-0614">Plasmid</keyword>
<feature type="compositionally biased region" description="Basic and acidic residues" evidence="1">
    <location>
        <begin position="175"/>
        <end position="186"/>
    </location>
</feature>
<feature type="compositionally biased region" description="Polar residues" evidence="1">
    <location>
        <begin position="187"/>
        <end position="199"/>
    </location>
</feature>
<name>A0A4Z0V1D1_9BACT</name>
<accession>A0A4Z0V1D1</accession>
<evidence type="ECO:0000313" key="4">
    <source>
        <dbReference type="Proteomes" id="UP000297635"/>
    </source>
</evidence>
<evidence type="ECO:0000313" key="3">
    <source>
        <dbReference type="EMBL" id="TGG36557.1"/>
    </source>
</evidence>
<comment type="caution">
    <text evidence="2">The sequence shown here is derived from an EMBL/GenBank/DDBJ whole genome shotgun (WGS) entry which is preliminary data.</text>
</comment>
<dbReference type="AlphaFoldDB" id="A0A4Z0V1D1"/>
<evidence type="ECO:0000313" key="2">
    <source>
        <dbReference type="EMBL" id="TGG34955.1"/>
    </source>
</evidence>
<dbReference type="Proteomes" id="UP000297635">
    <property type="component" value="Unassembled WGS sequence"/>
</dbReference>
<dbReference type="RefSeq" id="WP_135472290.1">
    <property type="nucleotide sequence ID" value="NZ_SJSA01000002.1"/>
</dbReference>
<geneLocation type="plasmid" evidence="2">
    <name>pTAA-3-2</name>
</geneLocation>
<dbReference type="EMBL" id="SJSA01000004">
    <property type="protein sequence ID" value="TGG34955.1"/>
    <property type="molecule type" value="Genomic_DNA"/>
</dbReference>
<feature type="region of interest" description="Disordered" evidence="1">
    <location>
        <begin position="175"/>
        <end position="199"/>
    </location>
</feature>
<evidence type="ECO:0000256" key="1">
    <source>
        <dbReference type="SAM" id="MobiDB-lite"/>
    </source>
</evidence>
<proteinExistence type="predicted"/>
<organism evidence="2 4">
    <name type="scientific">Duncaniella freteri</name>
    <dbReference type="NCBI Taxonomy" id="2530391"/>
    <lineage>
        <taxon>Bacteria</taxon>
        <taxon>Pseudomonadati</taxon>
        <taxon>Bacteroidota</taxon>
        <taxon>Bacteroidia</taxon>
        <taxon>Bacteroidales</taxon>
        <taxon>Muribaculaceae</taxon>
        <taxon>Duncaniella</taxon>
    </lineage>
</organism>
<keyword evidence="4" id="KW-1185">Reference proteome</keyword>